<sequence length="176" mass="19547">MDTNLASWRKTQALYARKWPPRLVWREMDFHAFVCSLVFVSKNQQTARPLLSGVSVLVPPGAVRGPVAPAAPSVILGQTRVLCRPSRLSPRRHLPYHHHLLGSPITTASPPPPAYLPHYHSLTTTTTTTCLPPSLPQPHLPHYHSLTTTCLLSHYHFLTTWLLAPCIITAPPPLTN</sequence>
<gene>
    <name evidence="1" type="ORF">Pmani_027622</name>
</gene>
<organism evidence="1 2">
    <name type="scientific">Petrolisthes manimaculis</name>
    <dbReference type="NCBI Taxonomy" id="1843537"/>
    <lineage>
        <taxon>Eukaryota</taxon>
        <taxon>Metazoa</taxon>
        <taxon>Ecdysozoa</taxon>
        <taxon>Arthropoda</taxon>
        <taxon>Crustacea</taxon>
        <taxon>Multicrustacea</taxon>
        <taxon>Malacostraca</taxon>
        <taxon>Eumalacostraca</taxon>
        <taxon>Eucarida</taxon>
        <taxon>Decapoda</taxon>
        <taxon>Pleocyemata</taxon>
        <taxon>Anomura</taxon>
        <taxon>Galatheoidea</taxon>
        <taxon>Porcellanidae</taxon>
        <taxon>Petrolisthes</taxon>
    </lineage>
</organism>
<keyword evidence="2" id="KW-1185">Reference proteome</keyword>
<accession>A0AAE1P3C8</accession>
<name>A0AAE1P3C8_9EUCA</name>
<proteinExistence type="predicted"/>
<protein>
    <submittedName>
        <fullName evidence="1">Uncharacterized protein</fullName>
    </submittedName>
</protein>
<evidence type="ECO:0000313" key="2">
    <source>
        <dbReference type="Proteomes" id="UP001292094"/>
    </source>
</evidence>
<dbReference type="AlphaFoldDB" id="A0AAE1P3C8"/>
<evidence type="ECO:0000313" key="1">
    <source>
        <dbReference type="EMBL" id="KAK4300162.1"/>
    </source>
</evidence>
<dbReference type="EMBL" id="JAWZYT010003104">
    <property type="protein sequence ID" value="KAK4300162.1"/>
    <property type="molecule type" value="Genomic_DNA"/>
</dbReference>
<dbReference type="Proteomes" id="UP001292094">
    <property type="component" value="Unassembled WGS sequence"/>
</dbReference>
<comment type="caution">
    <text evidence="1">The sequence shown here is derived from an EMBL/GenBank/DDBJ whole genome shotgun (WGS) entry which is preliminary data.</text>
</comment>
<reference evidence="1" key="1">
    <citation type="submission" date="2023-11" db="EMBL/GenBank/DDBJ databases">
        <title>Genome assemblies of two species of porcelain crab, Petrolisthes cinctipes and Petrolisthes manimaculis (Anomura: Porcellanidae).</title>
        <authorList>
            <person name="Angst P."/>
        </authorList>
    </citation>
    <scope>NUCLEOTIDE SEQUENCE</scope>
    <source>
        <strain evidence="1">PB745_02</strain>
        <tissue evidence="1">Gill</tissue>
    </source>
</reference>